<sequence length="250" mass="28746">MRDLLSIPFKAVSIILPVVNETTSLEKTVDIIMSGCSDDVLELLIVICKKTLPESLKVCEKVREKYGEKVKVFEQTRPFLGGAMRDSFLRASASHVLMMASDLETPPDKVKDFILEAKENPAMIITGSRWIMGGGFEGYSPIKFVFNFIFQKFFCLLYRTNLTDMTYGYRLFPTRLVQAINWEETRHPFLFETIVKPLKLGVKVREIPAEWKARAEGGTQNSFMRNFEYFRIGLKTLLYSRKQILKGESK</sequence>
<dbReference type="GO" id="GO:0006488">
    <property type="term" value="P:dolichol-linked oligosaccharide biosynthetic process"/>
    <property type="evidence" value="ECO:0007669"/>
    <property type="project" value="TreeGrafter"/>
</dbReference>
<name>A0A1F4TPX7_UNCSA</name>
<dbReference type="SUPFAM" id="SSF53448">
    <property type="entry name" value="Nucleotide-diphospho-sugar transferases"/>
    <property type="match status" value="1"/>
</dbReference>
<accession>A0A1F4TPX7</accession>
<evidence type="ECO:0000256" key="3">
    <source>
        <dbReference type="ARBA" id="ARBA00022679"/>
    </source>
</evidence>
<dbReference type="InterPro" id="IPR001173">
    <property type="entry name" value="Glyco_trans_2-like"/>
</dbReference>
<dbReference type="EMBL" id="MEUI01000013">
    <property type="protein sequence ID" value="OGC34771.1"/>
    <property type="molecule type" value="Genomic_DNA"/>
</dbReference>
<dbReference type="PANTHER" id="PTHR43398:SF1">
    <property type="entry name" value="DOLICHOL-PHOSPHATE MANNOSYLTRANSFERASE SUBUNIT 1"/>
    <property type="match status" value="1"/>
</dbReference>
<gene>
    <name evidence="5" type="ORF">A2462_03465</name>
</gene>
<protein>
    <recommendedName>
        <fullName evidence="4">Glycosyltransferase 2-like domain-containing protein</fullName>
    </recommendedName>
</protein>
<keyword evidence="3" id="KW-0808">Transferase</keyword>
<proteinExistence type="inferred from homology"/>
<dbReference type="InterPro" id="IPR029044">
    <property type="entry name" value="Nucleotide-diphossugar_trans"/>
</dbReference>
<dbReference type="Proteomes" id="UP000177309">
    <property type="component" value="Unassembled WGS sequence"/>
</dbReference>
<comment type="caution">
    <text evidence="5">The sequence shown here is derived from an EMBL/GenBank/DDBJ whole genome shotgun (WGS) entry which is preliminary data.</text>
</comment>
<dbReference type="InterPro" id="IPR039528">
    <property type="entry name" value="DPM1-like"/>
</dbReference>
<dbReference type="AlphaFoldDB" id="A0A1F4TPX7"/>
<dbReference type="PANTHER" id="PTHR43398">
    <property type="entry name" value="DOLICHOL-PHOSPHATE MANNOSYLTRANSFERASE SUBUNIT 1"/>
    <property type="match status" value="1"/>
</dbReference>
<keyword evidence="2" id="KW-0328">Glycosyltransferase</keyword>
<dbReference type="GO" id="GO:0006506">
    <property type="term" value="P:GPI anchor biosynthetic process"/>
    <property type="evidence" value="ECO:0007669"/>
    <property type="project" value="TreeGrafter"/>
</dbReference>
<dbReference type="GO" id="GO:0004582">
    <property type="term" value="F:dolichyl-phosphate beta-D-mannosyltransferase activity"/>
    <property type="evidence" value="ECO:0007669"/>
    <property type="project" value="InterPro"/>
</dbReference>
<feature type="domain" description="Glycosyltransferase 2-like" evidence="4">
    <location>
        <begin position="13"/>
        <end position="173"/>
    </location>
</feature>
<evidence type="ECO:0000313" key="6">
    <source>
        <dbReference type="Proteomes" id="UP000177309"/>
    </source>
</evidence>
<reference evidence="5 6" key="1">
    <citation type="journal article" date="2016" name="Nat. Commun.">
        <title>Thousands of microbial genomes shed light on interconnected biogeochemical processes in an aquifer system.</title>
        <authorList>
            <person name="Anantharaman K."/>
            <person name="Brown C.T."/>
            <person name="Hug L.A."/>
            <person name="Sharon I."/>
            <person name="Castelle C.J."/>
            <person name="Probst A.J."/>
            <person name="Thomas B.C."/>
            <person name="Singh A."/>
            <person name="Wilkins M.J."/>
            <person name="Karaoz U."/>
            <person name="Brodie E.L."/>
            <person name="Williams K.H."/>
            <person name="Hubbard S.S."/>
            <person name="Banfield J.F."/>
        </authorList>
    </citation>
    <scope>NUCLEOTIDE SEQUENCE [LARGE SCALE GENOMIC DNA]</scope>
</reference>
<dbReference type="GO" id="GO:0035269">
    <property type="term" value="P:protein O-linked glycosylation via mannose"/>
    <property type="evidence" value="ECO:0007669"/>
    <property type="project" value="TreeGrafter"/>
</dbReference>
<dbReference type="Gene3D" id="3.90.550.10">
    <property type="entry name" value="Spore Coat Polysaccharide Biosynthesis Protein SpsA, Chain A"/>
    <property type="match status" value="1"/>
</dbReference>
<comment type="similarity">
    <text evidence="1">Belongs to the glycosyltransferase 2 family.</text>
</comment>
<dbReference type="CDD" id="cd04179">
    <property type="entry name" value="DPM_DPG-synthase_like"/>
    <property type="match status" value="1"/>
</dbReference>
<dbReference type="GO" id="GO:0016020">
    <property type="term" value="C:membrane"/>
    <property type="evidence" value="ECO:0007669"/>
    <property type="project" value="GOC"/>
</dbReference>
<dbReference type="Pfam" id="PF00535">
    <property type="entry name" value="Glycos_transf_2"/>
    <property type="match status" value="1"/>
</dbReference>
<evidence type="ECO:0000313" key="5">
    <source>
        <dbReference type="EMBL" id="OGC34771.1"/>
    </source>
</evidence>
<evidence type="ECO:0000259" key="4">
    <source>
        <dbReference type="Pfam" id="PF00535"/>
    </source>
</evidence>
<organism evidence="5 6">
    <name type="scientific">candidate division WOR-1 bacterium RIFOXYC2_FULL_41_25</name>
    <dbReference type="NCBI Taxonomy" id="1802586"/>
    <lineage>
        <taxon>Bacteria</taxon>
        <taxon>Bacillati</taxon>
        <taxon>Saganbacteria</taxon>
    </lineage>
</organism>
<evidence type="ECO:0000256" key="1">
    <source>
        <dbReference type="ARBA" id="ARBA00006739"/>
    </source>
</evidence>
<evidence type="ECO:0000256" key="2">
    <source>
        <dbReference type="ARBA" id="ARBA00022676"/>
    </source>
</evidence>